<gene>
    <name evidence="10" type="ordered locus">Ecym_2783</name>
</gene>
<dbReference type="Pfam" id="PF13637">
    <property type="entry name" value="Ank_4"/>
    <property type="match status" value="2"/>
</dbReference>
<dbReference type="GO" id="GO:0000082">
    <property type="term" value="P:G1/S transition of mitotic cell cycle"/>
    <property type="evidence" value="ECO:0007669"/>
    <property type="project" value="EnsemblFungi"/>
</dbReference>
<dbReference type="GO" id="GO:0001228">
    <property type="term" value="F:DNA-binding transcription activator activity, RNA polymerase II-specific"/>
    <property type="evidence" value="ECO:0007669"/>
    <property type="project" value="EnsemblFungi"/>
</dbReference>
<dbReference type="OMA" id="IHHAAIM"/>
<dbReference type="SMART" id="SM01252">
    <property type="entry name" value="KilA-N"/>
    <property type="match status" value="1"/>
</dbReference>
<feature type="coiled-coil region" evidence="7">
    <location>
        <begin position="654"/>
        <end position="711"/>
    </location>
</feature>
<dbReference type="PANTHER" id="PTHR43828:SF15">
    <property type="entry name" value="TRANSCRIPTION FACTOR MBP1"/>
    <property type="match status" value="1"/>
</dbReference>
<dbReference type="SUPFAM" id="SSF48403">
    <property type="entry name" value="Ankyrin repeat"/>
    <property type="match status" value="1"/>
</dbReference>
<keyword evidence="7" id="KW-0175">Coiled coil</keyword>
<dbReference type="InterPro" id="IPR002110">
    <property type="entry name" value="Ankyrin_rpt"/>
</dbReference>
<dbReference type="PROSITE" id="PS50088">
    <property type="entry name" value="ANK_REPEAT"/>
    <property type="match status" value="2"/>
</dbReference>
<dbReference type="FunFam" id="3.10.260.10:FF:000004">
    <property type="entry name" value="Transcription factor MBP1"/>
    <property type="match status" value="1"/>
</dbReference>
<dbReference type="InterPro" id="IPR018004">
    <property type="entry name" value="KilA/APSES_HTH"/>
</dbReference>
<dbReference type="AlphaFoldDB" id="G8JQ18"/>
<organism evidence="10 11">
    <name type="scientific">Eremothecium cymbalariae (strain CBS 270.75 / DBVPG 7215 / KCTC 17166 / NRRL Y-17582)</name>
    <name type="common">Yeast</name>
    <dbReference type="NCBI Taxonomy" id="931890"/>
    <lineage>
        <taxon>Eukaryota</taxon>
        <taxon>Fungi</taxon>
        <taxon>Dikarya</taxon>
        <taxon>Ascomycota</taxon>
        <taxon>Saccharomycotina</taxon>
        <taxon>Saccharomycetes</taxon>
        <taxon>Saccharomycetales</taxon>
        <taxon>Saccharomycetaceae</taxon>
        <taxon>Eremothecium</taxon>
    </lineage>
</organism>
<feature type="compositionally biased region" description="Polar residues" evidence="8">
    <location>
        <begin position="139"/>
        <end position="150"/>
    </location>
</feature>
<feature type="compositionally biased region" description="Basic residues" evidence="8">
    <location>
        <begin position="154"/>
        <end position="165"/>
    </location>
</feature>
<keyword evidence="2 6" id="KW-0040">ANK repeat</keyword>
<sequence>MSSTSVASRDQIYSAKYSGVEVYEFIHPTGSIMKRKADDWVNATHILKAAKFAKAKRTRILEKEVIKDIHEKVQGGFGKYQGTWVPLDIARRLAEKFDVLEELRPLFDFSQRDGSASPPQAPKHHHASRSDSTKKGTGKSPSGALNNASGSVIPKRRGRPPRSKKLDRIPASGDAALQRSRSDVTGFHKPSITISTISSHNLPSIQSTLQRGVNIDEQQHYQDKLQQQISQQKYEELDIEDGLSSDIETNLAYIAEGPVGSNRLNTQLMTGKEEPVSSSSSLPSSPSDFSAPVPFDTQRVGSATSPIGAMLPRYSMQSRPPTSDLDQKVNDYLAKLVDYFINSEMQNTNAVPIELLNPPHSTPYIDAWIDSEHHTAFHWACAMGNLPIVEALLQAGASHRAVNHAGETPLMRASMFHNSYTKRTYPRIFQLLQDTVFDIDSQSQTVVHHIVKRRSNTQSALYYLDVLLSKIKDFSPQYRIETLINTQDDKGNTPLHIAAINGDKKFFQTLLGSGALSTLKNYDGVTADVFINNKFSRTLNYSEHSYHYGNGTTHSPASTSTGAVITGPAGAAAASASASFIHTGDMFPSQAATSVSRAIPEVINLMKDMADSYQGLYQDRSQELQSIKKMLKSMNNTVASVDIKILETLDIKKYEQIGQTMEDITQAIDELQSRFTVKQKCLMNILEKGQRIQLQRLINEQEQEIDKHQEESESKSGPSINPNLITGIKELAILQLRRKAKIKQMLELLCGNSKVQKFRKMISQGTDMELDEVDNFLDVILQQLNDDNEAKKINNPNGVT</sequence>
<dbReference type="InterPro" id="IPR036887">
    <property type="entry name" value="HTH_APSES_sf"/>
</dbReference>
<evidence type="ECO:0000256" key="8">
    <source>
        <dbReference type="SAM" id="MobiDB-lite"/>
    </source>
</evidence>
<evidence type="ECO:0000256" key="5">
    <source>
        <dbReference type="ARBA" id="ARBA00073969"/>
    </source>
</evidence>
<dbReference type="GO" id="GO:0030907">
    <property type="term" value="C:MBF transcription complex"/>
    <property type="evidence" value="ECO:0007669"/>
    <property type="project" value="EnsemblFungi"/>
</dbReference>
<dbReference type="PROSITE" id="PS50297">
    <property type="entry name" value="ANK_REP_REGION"/>
    <property type="match status" value="2"/>
</dbReference>
<dbReference type="PROSITE" id="PS51299">
    <property type="entry name" value="HTH_APSES"/>
    <property type="match status" value="1"/>
</dbReference>
<proteinExistence type="predicted"/>
<dbReference type="Pfam" id="PF04383">
    <property type="entry name" value="KilA-N"/>
    <property type="match status" value="1"/>
</dbReference>
<dbReference type="GeneID" id="11470822"/>
<dbReference type="OrthoDB" id="6718656at2759"/>
<evidence type="ECO:0000256" key="6">
    <source>
        <dbReference type="PROSITE-ProRule" id="PRU00023"/>
    </source>
</evidence>
<reference evidence="11" key="1">
    <citation type="journal article" date="2012" name="G3 (Bethesda)">
        <title>Pichia sorbitophila, an interspecies yeast hybrid reveals early steps of genome resolution following polyploidization.</title>
        <authorList>
            <person name="Leh Louis V."/>
            <person name="Despons L."/>
            <person name="Friedrich A."/>
            <person name="Martin T."/>
            <person name="Durrens P."/>
            <person name="Casaregola S."/>
            <person name="Neuveglise C."/>
            <person name="Fairhead C."/>
            <person name="Marck C."/>
            <person name="Cruz J.A."/>
            <person name="Straub M.L."/>
            <person name="Kugler V."/>
            <person name="Sacerdot C."/>
            <person name="Uzunov Z."/>
            <person name="Thierry A."/>
            <person name="Weiss S."/>
            <person name="Bleykasten C."/>
            <person name="De Montigny J."/>
            <person name="Jacques N."/>
            <person name="Jung P."/>
            <person name="Lemaire M."/>
            <person name="Mallet S."/>
            <person name="Morel G."/>
            <person name="Richard G.F."/>
            <person name="Sarkar A."/>
            <person name="Savel G."/>
            <person name="Schacherer J."/>
            <person name="Seret M.L."/>
            <person name="Talla E."/>
            <person name="Samson G."/>
            <person name="Jubin C."/>
            <person name="Poulain J."/>
            <person name="Vacherie B."/>
            <person name="Barbe V."/>
            <person name="Pelletier E."/>
            <person name="Sherman D.J."/>
            <person name="Westhof E."/>
            <person name="Weissenbach J."/>
            <person name="Baret P.V."/>
            <person name="Wincker P."/>
            <person name="Gaillardin C."/>
            <person name="Dujon B."/>
            <person name="Souciet J.L."/>
        </authorList>
    </citation>
    <scope>NUCLEOTIDE SEQUENCE [LARGE SCALE GENOMIC DNA]</scope>
    <source>
        <strain evidence="11">CBS 270.75 / DBVPG 7215 / KCTC 17166 / NRRL Y-17582</strain>
    </source>
</reference>
<dbReference type="Gene3D" id="1.25.40.20">
    <property type="entry name" value="Ankyrin repeat-containing domain"/>
    <property type="match status" value="1"/>
</dbReference>
<feature type="region of interest" description="Disordered" evidence="8">
    <location>
        <begin position="269"/>
        <end position="291"/>
    </location>
</feature>
<dbReference type="Proteomes" id="UP000006790">
    <property type="component" value="Chromosome 2"/>
</dbReference>
<dbReference type="InParanoid" id="G8JQ18"/>
<keyword evidence="1" id="KW-0677">Repeat</keyword>
<dbReference type="Gene3D" id="3.10.260.10">
    <property type="entry name" value="Transcription regulator HTH, APSES-type DNA-binding domain"/>
    <property type="match status" value="1"/>
</dbReference>
<dbReference type="FunCoup" id="G8JQ18">
    <property type="interactions" value="815"/>
</dbReference>
<dbReference type="PANTHER" id="PTHR43828">
    <property type="entry name" value="ASPARAGINASE"/>
    <property type="match status" value="1"/>
</dbReference>
<keyword evidence="11" id="KW-1185">Reference proteome</keyword>
<dbReference type="eggNOG" id="KOG4177">
    <property type="taxonomic scope" value="Eukaryota"/>
</dbReference>
<dbReference type="EMBL" id="CP002498">
    <property type="protein sequence ID" value="AET38481.1"/>
    <property type="molecule type" value="Genomic_DNA"/>
</dbReference>
<keyword evidence="3" id="KW-0238">DNA-binding</keyword>
<dbReference type="InterPro" id="IPR003163">
    <property type="entry name" value="Tscrpt_reg_HTH_APSES-type"/>
</dbReference>
<evidence type="ECO:0000256" key="7">
    <source>
        <dbReference type="SAM" id="Coils"/>
    </source>
</evidence>
<evidence type="ECO:0000313" key="10">
    <source>
        <dbReference type="EMBL" id="AET38481.1"/>
    </source>
</evidence>
<evidence type="ECO:0000259" key="9">
    <source>
        <dbReference type="PROSITE" id="PS51299"/>
    </source>
</evidence>
<accession>G8JQ18</accession>
<evidence type="ECO:0000313" key="11">
    <source>
        <dbReference type="Proteomes" id="UP000006790"/>
    </source>
</evidence>
<dbReference type="InterPro" id="IPR036770">
    <property type="entry name" value="Ankyrin_rpt-contain_sf"/>
</dbReference>
<dbReference type="STRING" id="931890.G8JQ18"/>
<dbReference type="GO" id="GO:1990145">
    <property type="term" value="P:maintenance of translational fidelity"/>
    <property type="evidence" value="ECO:0007669"/>
    <property type="project" value="EnsemblFungi"/>
</dbReference>
<dbReference type="HOGENOM" id="CLU_009666_3_0_1"/>
<comment type="function">
    <text evidence="4">Binds to MCB elements (Mlu I cell cycle box) found in the promoter of most DNA synthesis genes. Transcriptional activation by MBF has an important role in the transition from G1 to S phase. It may have a dual role in that it behaves as an activator of transcription at the G1-S boundary and as a repressor during other stages of the cell cycle.</text>
</comment>
<dbReference type="SUPFAM" id="SSF54616">
    <property type="entry name" value="DNA-binding domain of Mlu1-box binding protein MBP1"/>
    <property type="match status" value="1"/>
</dbReference>
<feature type="domain" description="HTH APSES-type" evidence="9">
    <location>
        <begin position="12"/>
        <end position="119"/>
    </location>
</feature>
<evidence type="ECO:0000256" key="2">
    <source>
        <dbReference type="ARBA" id="ARBA00023043"/>
    </source>
</evidence>
<evidence type="ECO:0000256" key="4">
    <source>
        <dbReference type="ARBA" id="ARBA00054211"/>
    </source>
</evidence>
<dbReference type="KEGG" id="erc:Ecym_2783"/>
<dbReference type="InterPro" id="IPR051642">
    <property type="entry name" value="SWI6-like"/>
</dbReference>
<dbReference type="GO" id="GO:0033309">
    <property type="term" value="C:SBF transcription complex"/>
    <property type="evidence" value="ECO:0007669"/>
    <property type="project" value="TreeGrafter"/>
</dbReference>
<dbReference type="GO" id="GO:0003677">
    <property type="term" value="F:DNA binding"/>
    <property type="evidence" value="ECO:0007669"/>
    <property type="project" value="UniProtKB-KW"/>
</dbReference>
<feature type="region of interest" description="Disordered" evidence="8">
    <location>
        <begin position="110"/>
        <end position="186"/>
    </location>
</feature>
<feature type="compositionally biased region" description="Low complexity" evidence="8">
    <location>
        <begin position="276"/>
        <end position="291"/>
    </location>
</feature>
<name>G8JQ18_ERECY</name>
<feature type="repeat" description="ANK" evidence="6">
    <location>
        <begin position="372"/>
        <end position="404"/>
    </location>
</feature>
<feature type="repeat" description="ANK" evidence="6">
    <location>
        <begin position="490"/>
        <end position="522"/>
    </location>
</feature>
<dbReference type="SMART" id="SM00248">
    <property type="entry name" value="ANK"/>
    <property type="match status" value="3"/>
</dbReference>
<evidence type="ECO:0000256" key="3">
    <source>
        <dbReference type="ARBA" id="ARBA00023125"/>
    </source>
</evidence>
<evidence type="ECO:0000256" key="1">
    <source>
        <dbReference type="ARBA" id="ARBA00022737"/>
    </source>
</evidence>
<dbReference type="RefSeq" id="XP_003645298.1">
    <property type="nucleotide sequence ID" value="XM_003645250.1"/>
</dbReference>
<protein>
    <recommendedName>
        <fullName evidence="5">Transcription factor MBP1</fullName>
    </recommendedName>
</protein>